<protein>
    <submittedName>
        <fullName evidence="5">NADH-dependent phenylglyoxylate dehydrogenase subunit epsilon</fullName>
        <ecNumber evidence="5">1.2.1.58</ecNumber>
    </submittedName>
</protein>
<dbReference type="EMBL" id="MLJW01000231">
    <property type="protein sequence ID" value="OIQ92475.1"/>
    <property type="molecule type" value="Genomic_DNA"/>
</dbReference>
<dbReference type="PANTHER" id="PTHR43429">
    <property type="entry name" value="PYRIDINE NUCLEOTIDE-DISULFIDE OXIDOREDUCTASE DOMAIN-CONTAINING"/>
    <property type="match status" value="1"/>
</dbReference>
<dbReference type="EC" id="1.2.1.58" evidence="5"/>
<dbReference type="InterPro" id="IPR036188">
    <property type="entry name" value="FAD/NAD-bd_sf"/>
</dbReference>
<keyword evidence="3" id="KW-0274">FAD</keyword>
<keyword evidence="2" id="KW-0285">Flavoprotein</keyword>
<evidence type="ECO:0000313" key="5">
    <source>
        <dbReference type="EMBL" id="OIQ92475.1"/>
    </source>
</evidence>
<evidence type="ECO:0000256" key="2">
    <source>
        <dbReference type="ARBA" id="ARBA00022630"/>
    </source>
</evidence>
<reference evidence="5" key="1">
    <citation type="submission" date="2016-10" db="EMBL/GenBank/DDBJ databases">
        <title>Sequence of Gallionella enrichment culture.</title>
        <authorList>
            <person name="Poehlein A."/>
            <person name="Muehling M."/>
            <person name="Daniel R."/>
        </authorList>
    </citation>
    <scope>NUCLEOTIDE SEQUENCE</scope>
</reference>
<evidence type="ECO:0000259" key="4">
    <source>
        <dbReference type="Pfam" id="PF07992"/>
    </source>
</evidence>
<dbReference type="Gene3D" id="3.50.50.60">
    <property type="entry name" value="FAD/NAD(P)-binding domain"/>
    <property type="match status" value="2"/>
</dbReference>
<feature type="domain" description="FAD/NAD(P)-binding" evidence="4">
    <location>
        <begin position="3"/>
        <end position="299"/>
    </location>
</feature>
<dbReference type="AlphaFoldDB" id="A0A1J5RSL4"/>
<dbReference type="PRINTS" id="PR00411">
    <property type="entry name" value="PNDRDTASEI"/>
</dbReference>
<sequence>MTHHVILGAGPAGITAAEALRKIDANATITIIDGEGEVPYSRMAIPYLLANQIEEPGARLRVDPEHYRKLRINLEKVRASAVNATGASVQLADGRVLPYDRLLIATGSVPSREKIEGIDLPGVHTCWTLADARAIVAAVKPGARVVQMGAGFVGCIIIKALIARGAQLTILVRSGRMVSRMMPVKASEMIGQWCESQGVRVLGKTQAARIDRDGDALKVTLTTGETLAADVYLSAVGVKPGVDFLAGSGIAIEGGIVVDEHMRTNVPGIFAAGDVTSSRDCLTGERQINAIQPNAVEQGRIAALNMAGGDTRFVGSLAMNVLDTLGLISCSFGQWQGQAGGQGVELADEANYRYLSLQFGADRLIGATAIGLTDHVGAMRGLIEGRVQLGAWKDTLINDPTQLMPAYLATAQAQGDWSGAQDERRR</sequence>
<dbReference type="SUPFAM" id="SSF51905">
    <property type="entry name" value="FAD/NAD(P)-binding domain"/>
    <property type="match status" value="1"/>
</dbReference>
<gene>
    <name evidence="5" type="primary">padH_2</name>
    <name evidence="5" type="ORF">GALL_256210</name>
</gene>
<dbReference type="PANTHER" id="PTHR43429:SF3">
    <property type="entry name" value="NITRITE REDUCTASE [NAD(P)H]"/>
    <property type="match status" value="1"/>
</dbReference>
<evidence type="ECO:0000256" key="1">
    <source>
        <dbReference type="ARBA" id="ARBA00001974"/>
    </source>
</evidence>
<name>A0A1J5RSL4_9ZZZZ</name>
<comment type="cofactor">
    <cofactor evidence="1">
        <name>FAD</name>
        <dbReference type="ChEBI" id="CHEBI:57692"/>
    </cofactor>
</comment>
<organism evidence="5">
    <name type="scientific">mine drainage metagenome</name>
    <dbReference type="NCBI Taxonomy" id="410659"/>
    <lineage>
        <taxon>unclassified sequences</taxon>
        <taxon>metagenomes</taxon>
        <taxon>ecological metagenomes</taxon>
    </lineage>
</organism>
<evidence type="ECO:0000256" key="3">
    <source>
        <dbReference type="ARBA" id="ARBA00022827"/>
    </source>
</evidence>
<comment type="caution">
    <text evidence="5">The sequence shown here is derived from an EMBL/GenBank/DDBJ whole genome shotgun (WGS) entry which is preliminary data.</text>
</comment>
<dbReference type="InterPro" id="IPR050260">
    <property type="entry name" value="FAD-bd_OxRdtase"/>
</dbReference>
<accession>A0A1J5RSL4</accession>
<dbReference type="GO" id="GO:0047110">
    <property type="term" value="F:phenylglyoxylate dehydrogenase (acylating) activity"/>
    <property type="evidence" value="ECO:0007669"/>
    <property type="project" value="UniProtKB-EC"/>
</dbReference>
<dbReference type="InterPro" id="IPR023753">
    <property type="entry name" value="FAD/NAD-binding_dom"/>
</dbReference>
<proteinExistence type="predicted"/>
<keyword evidence="5" id="KW-0560">Oxidoreductase</keyword>
<dbReference type="PRINTS" id="PR00368">
    <property type="entry name" value="FADPNR"/>
</dbReference>
<dbReference type="Pfam" id="PF07992">
    <property type="entry name" value="Pyr_redox_2"/>
    <property type="match status" value="1"/>
</dbReference>